<feature type="compositionally biased region" description="Basic and acidic residues" evidence="1">
    <location>
        <begin position="111"/>
        <end position="128"/>
    </location>
</feature>
<sequence>MSTDDPGDLQPLPSDERPTAPVPPGVHEDGLPTPSDFPTTRVRPGYDTDQVDALIGDVFDAVRAGAQAPVIAEARFRGTGGLRRGYDERSVDEYLDALAEAVGQQATPEPGSEHRHLGDERPGDDAPA</sequence>
<evidence type="ECO:0000313" key="3">
    <source>
        <dbReference type="Proteomes" id="UP001589613"/>
    </source>
</evidence>
<dbReference type="RefSeq" id="WP_141337088.1">
    <property type="nucleotide sequence ID" value="NZ_JBHMAX010000015.1"/>
</dbReference>
<dbReference type="InterPro" id="IPR019933">
    <property type="entry name" value="DivIVA_domain"/>
</dbReference>
<organism evidence="2 3">
    <name type="scientific">Ornithinimicrobium kibberense</name>
    <dbReference type="NCBI Taxonomy" id="282060"/>
    <lineage>
        <taxon>Bacteria</taxon>
        <taxon>Bacillati</taxon>
        <taxon>Actinomycetota</taxon>
        <taxon>Actinomycetes</taxon>
        <taxon>Micrococcales</taxon>
        <taxon>Ornithinimicrobiaceae</taxon>
        <taxon>Ornithinimicrobium</taxon>
    </lineage>
</organism>
<evidence type="ECO:0000256" key="1">
    <source>
        <dbReference type="SAM" id="MobiDB-lite"/>
    </source>
</evidence>
<name>A0ABV5V2H8_9MICO</name>
<dbReference type="Proteomes" id="UP001589613">
    <property type="component" value="Unassembled WGS sequence"/>
</dbReference>
<protein>
    <submittedName>
        <fullName evidence="2">DivIVA domain-containing protein</fullName>
    </submittedName>
</protein>
<accession>A0ABV5V2H8</accession>
<reference evidence="2 3" key="1">
    <citation type="submission" date="2024-09" db="EMBL/GenBank/DDBJ databases">
        <authorList>
            <person name="Sun Q."/>
            <person name="Mori K."/>
        </authorList>
    </citation>
    <scope>NUCLEOTIDE SEQUENCE [LARGE SCALE GENOMIC DNA]</scope>
    <source>
        <strain evidence="2 3">JCM 12763</strain>
    </source>
</reference>
<feature type="region of interest" description="Disordered" evidence="1">
    <location>
        <begin position="1"/>
        <end position="45"/>
    </location>
</feature>
<proteinExistence type="predicted"/>
<comment type="caution">
    <text evidence="2">The sequence shown here is derived from an EMBL/GenBank/DDBJ whole genome shotgun (WGS) entry which is preliminary data.</text>
</comment>
<feature type="region of interest" description="Disordered" evidence="1">
    <location>
        <begin position="102"/>
        <end position="128"/>
    </location>
</feature>
<dbReference type="EMBL" id="JBHMAX010000015">
    <property type="protein sequence ID" value="MFB9731923.1"/>
    <property type="molecule type" value="Genomic_DNA"/>
</dbReference>
<dbReference type="NCBIfam" id="TIGR03544">
    <property type="entry name" value="DivI1A_domain"/>
    <property type="match status" value="1"/>
</dbReference>
<keyword evidence="3" id="KW-1185">Reference proteome</keyword>
<gene>
    <name evidence="2" type="ORF">ACFFN0_07695</name>
</gene>
<evidence type="ECO:0000313" key="2">
    <source>
        <dbReference type="EMBL" id="MFB9731923.1"/>
    </source>
</evidence>